<organism evidence="2 3">
    <name type="scientific">Popillia japonica</name>
    <name type="common">Japanese beetle</name>
    <dbReference type="NCBI Taxonomy" id="7064"/>
    <lineage>
        <taxon>Eukaryota</taxon>
        <taxon>Metazoa</taxon>
        <taxon>Ecdysozoa</taxon>
        <taxon>Arthropoda</taxon>
        <taxon>Hexapoda</taxon>
        <taxon>Insecta</taxon>
        <taxon>Pterygota</taxon>
        <taxon>Neoptera</taxon>
        <taxon>Endopterygota</taxon>
        <taxon>Coleoptera</taxon>
        <taxon>Polyphaga</taxon>
        <taxon>Scarabaeiformia</taxon>
        <taxon>Scarabaeidae</taxon>
        <taxon>Rutelinae</taxon>
        <taxon>Popillia</taxon>
    </lineage>
</organism>
<gene>
    <name evidence="2" type="ORF">QE152_g36515</name>
</gene>
<dbReference type="EMBL" id="JASPKY010000649">
    <property type="protein sequence ID" value="KAK9687344.1"/>
    <property type="molecule type" value="Genomic_DNA"/>
</dbReference>
<dbReference type="Proteomes" id="UP001458880">
    <property type="component" value="Unassembled WGS sequence"/>
</dbReference>
<comment type="caution">
    <text evidence="2">The sequence shown here is derived from an EMBL/GenBank/DDBJ whole genome shotgun (WGS) entry which is preliminary data.</text>
</comment>
<evidence type="ECO:0000313" key="3">
    <source>
        <dbReference type="Proteomes" id="UP001458880"/>
    </source>
</evidence>
<accession>A0AAW1IDG2</accession>
<dbReference type="Gene3D" id="1.10.340.70">
    <property type="match status" value="1"/>
</dbReference>
<keyword evidence="3" id="KW-1185">Reference proteome</keyword>
<evidence type="ECO:0000313" key="2">
    <source>
        <dbReference type="EMBL" id="KAK9687344.1"/>
    </source>
</evidence>
<reference evidence="2 3" key="1">
    <citation type="journal article" date="2024" name="BMC Genomics">
        <title>De novo assembly and annotation of Popillia japonica's genome with initial clues to its potential as an invasive pest.</title>
        <authorList>
            <person name="Cucini C."/>
            <person name="Boschi S."/>
            <person name="Funari R."/>
            <person name="Cardaioli E."/>
            <person name="Iannotti N."/>
            <person name="Marturano G."/>
            <person name="Paoli F."/>
            <person name="Bruttini M."/>
            <person name="Carapelli A."/>
            <person name="Frati F."/>
            <person name="Nardi F."/>
        </authorList>
    </citation>
    <scope>NUCLEOTIDE SEQUENCE [LARGE SCALE GENOMIC DNA]</scope>
    <source>
        <strain evidence="2">DMR45628</strain>
    </source>
</reference>
<dbReference type="AlphaFoldDB" id="A0AAW1IDG2"/>
<feature type="domain" description="Integrase zinc-binding" evidence="1">
    <location>
        <begin position="94"/>
        <end position="143"/>
    </location>
</feature>
<dbReference type="Pfam" id="PF17921">
    <property type="entry name" value="Integrase_H2C2"/>
    <property type="match status" value="1"/>
</dbReference>
<proteinExistence type="predicted"/>
<sequence length="147" mass="17357">MKHVDALSRCYFVDTDNDWLGVAQRKDEELQRLKERLTETPNKDDNDWLGVAQRKDEELQRLKERLTETPNKDGLYIANGKIFKRIGNRSLFVVPKGMRRNLVIKPHEDISHLGVDKTLDRLRQFYYFRKMKKLVKKCFDSCAKGDA</sequence>
<dbReference type="InterPro" id="IPR041588">
    <property type="entry name" value="Integrase_H2C2"/>
</dbReference>
<protein>
    <submittedName>
        <fullName evidence="2">Integrase zinc binding domain</fullName>
    </submittedName>
</protein>
<evidence type="ECO:0000259" key="1">
    <source>
        <dbReference type="Pfam" id="PF17921"/>
    </source>
</evidence>
<name>A0AAW1IDG2_POPJA</name>